<dbReference type="Proteomes" id="UP001244136">
    <property type="component" value="Chromosome"/>
</dbReference>
<keyword evidence="1" id="KW-0418">Kinase</keyword>
<evidence type="ECO:0000313" key="1">
    <source>
        <dbReference type="EMBL" id="WGT46490.1"/>
    </source>
</evidence>
<gene>
    <name evidence="1" type="ORF">QH948_10075</name>
</gene>
<keyword evidence="1" id="KW-0808">Transferase</keyword>
<reference evidence="1 2" key="1">
    <citation type="journal article" date="2008" name="Int. J. Syst. Evol. Microbiol.">
        <title>Tessaracoccus flavescens sp. nov., isolated from marine sediment.</title>
        <authorList>
            <person name="Lee D.W."/>
            <person name="Lee S.D."/>
        </authorList>
    </citation>
    <scope>NUCLEOTIDE SEQUENCE [LARGE SCALE GENOMIC DNA]</scope>
    <source>
        <strain evidence="1 2">T21</strain>
    </source>
</reference>
<name>A0ABY8PVN1_9ACTN</name>
<dbReference type="Gene3D" id="3.40.50.300">
    <property type="entry name" value="P-loop containing nucleotide triphosphate hydrolases"/>
    <property type="match status" value="1"/>
</dbReference>
<dbReference type="EMBL" id="CP123967">
    <property type="protein sequence ID" value="WGT46490.1"/>
    <property type="molecule type" value="Genomic_DNA"/>
</dbReference>
<dbReference type="SUPFAM" id="SSF52540">
    <property type="entry name" value="P-loop containing nucleoside triphosphate hydrolases"/>
    <property type="match status" value="1"/>
</dbReference>
<dbReference type="GO" id="GO:0016301">
    <property type="term" value="F:kinase activity"/>
    <property type="evidence" value="ECO:0007669"/>
    <property type="project" value="UniProtKB-KW"/>
</dbReference>
<dbReference type="PRINTS" id="PR00988">
    <property type="entry name" value="URIDINKINASE"/>
</dbReference>
<keyword evidence="2" id="KW-1185">Reference proteome</keyword>
<sequence>MPRTLLLIAGPSGSGKSRLTRLATGTGRAATISLDDFYRDVDAPGLPMSPLGIPDWDDVGTWDLAQAVDTVGALLRDGRAELPTYDISKSRRVGEHIVDIDDAETVLAEGIFAIDMLAAARAAGMTCEGWWLDRPRSANFTRRLARDLREHRKTPPVLLRRGAALYRAEPALRRAAIEAGFTPMSMRRALTRLGCAARS</sequence>
<accession>A0ABY8PVN1</accession>
<dbReference type="InterPro" id="IPR027417">
    <property type="entry name" value="P-loop_NTPase"/>
</dbReference>
<proteinExistence type="predicted"/>
<organism evidence="1 2">
    <name type="scientific">Tessaracoccus lacteus</name>
    <dbReference type="NCBI Taxonomy" id="3041766"/>
    <lineage>
        <taxon>Bacteria</taxon>
        <taxon>Bacillati</taxon>
        <taxon>Actinomycetota</taxon>
        <taxon>Actinomycetes</taxon>
        <taxon>Propionibacteriales</taxon>
        <taxon>Propionibacteriaceae</taxon>
        <taxon>Tessaracoccus</taxon>
    </lineage>
</organism>
<protein>
    <submittedName>
        <fullName evidence="1">Uridine kinase</fullName>
    </submittedName>
</protein>
<evidence type="ECO:0000313" key="2">
    <source>
        <dbReference type="Proteomes" id="UP001244136"/>
    </source>
</evidence>